<evidence type="ECO:0000313" key="3">
    <source>
        <dbReference type="Proteomes" id="UP001577267"/>
    </source>
</evidence>
<evidence type="ECO:0000313" key="2">
    <source>
        <dbReference type="EMBL" id="MFB4196996.1"/>
    </source>
</evidence>
<proteinExistence type="predicted"/>
<protein>
    <submittedName>
        <fullName evidence="2">DUF397 domain-containing protein</fullName>
    </submittedName>
</protein>
<sequence>MWDVEWQKSSYSSGNPNQDCLEAARGPDGRLHFRESDQPTIVLATNAARWSAFLRLVRRS</sequence>
<organism evidence="2 3">
    <name type="scientific">Streptomyces carpaticus</name>
    <dbReference type="NCBI Taxonomy" id="285558"/>
    <lineage>
        <taxon>Bacteria</taxon>
        <taxon>Bacillati</taxon>
        <taxon>Actinomycetota</taxon>
        <taxon>Actinomycetes</taxon>
        <taxon>Kitasatosporales</taxon>
        <taxon>Streptomycetaceae</taxon>
        <taxon>Streptomyces</taxon>
    </lineage>
</organism>
<dbReference type="InterPro" id="IPR007278">
    <property type="entry name" value="DUF397"/>
</dbReference>
<accession>A0ABV4ZS94</accession>
<keyword evidence="3" id="KW-1185">Reference proteome</keyword>
<comment type="caution">
    <text evidence="2">The sequence shown here is derived from an EMBL/GenBank/DDBJ whole genome shotgun (WGS) entry which is preliminary data.</text>
</comment>
<dbReference type="EMBL" id="JBHGBT010000024">
    <property type="protein sequence ID" value="MFB4196996.1"/>
    <property type="molecule type" value="Genomic_DNA"/>
</dbReference>
<evidence type="ECO:0000259" key="1">
    <source>
        <dbReference type="Pfam" id="PF04149"/>
    </source>
</evidence>
<reference evidence="2 3" key="1">
    <citation type="submission" date="2024-09" db="EMBL/GenBank/DDBJ databases">
        <title>Draft genome sequence of multifaceted antimicrobials producing Streptomyces sp. strain FH1.</title>
        <authorList>
            <person name="Hassan F."/>
            <person name="Ali H."/>
            <person name="Hassan N."/>
            <person name="Nawaz A."/>
        </authorList>
    </citation>
    <scope>NUCLEOTIDE SEQUENCE [LARGE SCALE GENOMIC DNA]</scope>
    <source>
        <strain evidence="2 3">FH1</strain>
    </source>
</reference>
<gene>
    <name evidence="2" type="ORF">ACE11A_21875</name>
</gene>
<dbReference type="RefSeq" id="WP_375065198.1">
    <property type="nucleotide sequence ID" value="NZ_JBHGBT010000024.1"/>
</dbReference>
<feature type="domain" description="DUF397" evidence="1">
    <location>
        <begin position="5"/>
        <end position="58"/>
    </location>
</feature>
<name>A0ABV4ZS94_9ACTN</name>
<dbReference type="Proteomes" id="UP001577267">
    <property type="component" value="Unassembled WGS sequence"/>
</dbReference>
<dbReference type="Pfam" id="PF04149">
    <property type="entry name" value="DUF397"/>
    <property type="match status" value="1"/>
</dbReference>